<proteinExistence type="predicted"/>
<comment type="caution">
    <text evidence="1">The sequence shown here is derived from an EMBL/GenBank/DDBJ whole genome shotgun (WGS) entry which is preliminary data.</text>
</comment>
<sequence>MSETCSTVDDEYAQYVVDLKIIECIQQHCFLYDKSLEEYHKQWRDERPAVLESIAQEISEEFKIKLDGEQKRRLLYKSLLSNRNLLNQKSVQSMFMKDALLYFHIEKNLEARWKVLIKKFEDENRFVEGHRQSGSSAAKRKSPWALYTDMLWLLPFVDHLPQISNDVDSESLSMTYDHPYKRKTNTKKDEEDVRALETVLEQNSTLLKNIEKELSAPQESEAMMNYSPLVAKRHNMLPQPPKFECTSQILTYIQNFKKQDKPQ</sequence>
<organism evidence="1 2">
    <name type="scientific">Eretmocerus hayati</name>
    <dbReference type="NCBI Taxonomy" id="131215"/>
    <lineage>
        <taxon>Eukaryota</taxon>
        <taxon>Metazoa</taxon>
        <taxon>Ecdysozoa</taxon>
        <taxon>Arthropoda</taxon>
        <taxon>Hexapoda</taxon>
        <taxon>Insecta</taxon>
        <taxon>Pterygota</taxon>
        <taxon>Neoptera</taxon>
        <taxon>Endopterygota</taxon>
        <taxon>Hymenoptera</taxon>
        <taxon>Apocrita</taxon>
        <taxon>Proctotrupomorpha</taxon>
        <taxon>Chalcidoidea</taxon>
        <taxon>Aphelinidae</taxon>
        <taxon>Aphelininae</taxon>
        <taxon>Eretmocerus</taxon>
    </lineage>
</organism>
<name>A0ACC2NMU9_9HYME</name>
<reference evidence="1" key="1">
    <citation type="submission" date="2023-04" db="EMBL/GenBank/DDBJ databases">
        <title>A chromosome-level genome assembly of the parasitoid wasp Eretmocerus hayati.</title>
        <authorList>
            <person name="Zhong Y."/>
            <person name="Liu S."/>
            <person name="Liu Y."/>
        </authorList>
    </citation>
    <scope>NUCLEOTIDE SEQUENCE</scope>
    <source>
        <strain evidence="1">ZJU_SS_LIU_2023</strain>
    </source>
</reference>
<dbReference type="EMBL" id="CM056743">
    <property type="protein sequence ID" value="KAJ8671644.1"/>
    <property type="molecule type" value="Genomic_DNA"/>
</dbReference>
<accession>A0ACC2NMU9</accession>
<protein>
    <submittedName>
        <fullName evidence="1">Uncharacterized protein</fullName>
    </submittedName>
</protein>
<gene>
    <name evidence="1" type="ORF">QAD02_002903</name>
</gene>
<dbReference type="Proteomes" id="UP001239111">
    <property type="component" value="Chromosome 3"/>
</dbReference>
<evidence type="ECO:0000313" key="1">
    <source>
        <dbReference type="EMBL" id="KAJ8671644.1"/>
    </source>
</evidence>
<keyword evidence="2" id="KW-1185">Reference proteome</keyword>
<evidence type="ECO:0000313" key="2">
    <source>
        <dbReference type="Proteomes" id="UP001239111"/>
    </source>
</evidence>